<dbReference type="STRING" id="64791.A0A151X283"/>
<feature type="domain" description="PTHB1 GAE" evidence="5">
    <location>
        <begin position="1064"/>
        <end position="1147"/>
    </location>
</feature>
<dbReference type="InterPro" id="IPR028073">
    <property type="entry name" value="PHTB1_N_dom"/>
</dbReference>
<name>A0A151X283_9HYME</name>
<dbReference type="Proteomes" id="UP000075809">
    <property type="component" value="Unassembled WGS sequence"/>
</dbReference>
<protein>
    <submittedName>
        <fullName evidence="10">Protein PTHB1</fullName>
    </submittedName>
</protein>
<evidence type="ECO:0000259" key="3">
    <source>
        <dbReference type="Pfam" id="PF00060"/>
    </source>
</evidence>
<dbReference type="GO" id="GO:0034464">
    <property type="term" value="C:BBSome"/>
    <property type="evidence" value="ECO:0007669"/>
    <property type="project" value="InterPro"/>
</dbReference>
<dbReference type="Gene3D" id="1.10.287.70">
    <property type="match status" value="1"/>
</dbReference>
<dbReference type="EMBL" id="KQ982580">
    <property type="protein sequence ID" value="KYQ54488.1"/>
    <property type="molecule type" value="Genomic_DNA"/>
</dbReference>
<feature type="domain" description="PTHB1 C-terminal helix bundle" evidence="8">
    <location>
        <begin position="1360"/>
        <end position="1437"/>
    </location>
</feature>
<dbReference type="Gene3D" id="3.40.190.10">
    <property type="entry name" value="Periplasmic binding protein-like II"/>
    <property type="match status" value="1"/>
</dbReference>
<feature type="domain" description="Ionotropic receptor 75a N-terminal" evidence="9">
    <location>
        <begin position="32"/>
        <end position="156"/>
    </location>
</feature>
<dbReference type="Pfam" id="PF23337">
    <property type="entry name" value="PTHB1_pf"/>
    <property type="match status" value="1"/>
</dbReference>
<keyword evidence="2" id="KW-0812">Transmembrane</keyword>
<sequence>MSNHHLTHDIHNFVDDLEERIYNNLEHRNLYMLDLNCDYAIKILRQAHSKGMFIAPMKWLLLQDRRTMIDNANITSTYDNLEVFEDLAVYPDSDVVLARRFDGDFLQLTSIYRPSSQRAVIWENRGNWTINNGLQMSTFDVASARRRNLQQSHLKSCLVMTDPDTINHLTDFKYSAIDPMTKVNYIWVLHLVNRMNATISFNISNNWGRSNNGSWDGMVGMLQRHEIDIGGTSVYMLANRIHVLEYIQLYTRTGLSFVFRRPLLSTIKNIFTLPFQKNVWIAIAIYLVLVFCLLYMSMKWEHYRGTSKKSAAYWTRLNISESTITDNLLFLLGAFAQQGYSYEPYRIPSRIITLMLLLTSLSLYAAYTANIVALLQSTTDSIKTLSDLLHSPLNLGVQDIVFNRLYFKALQDPVRKAIVQQKVEPKGRKSNWMSLEEGVRRIRNEPFAFHGIRSPMYTIIQHTYQEEEKCGLTEIDYLNEIYPVIAIAKKSPYLEIIKNGALKLREYGLMYRDEYRIYIKKPTCSSQTGFITIGFTECYFAIITMGYGALFSVIIFALELLWHKRCFLIKKKFKMIENYNHFRPIPDENSVPEMSLFKTNEWWRTQCGVNESFDRHSLLITPLFGVDRKDIIVIGSHSGHLRIYSPFSQWIEETKSPSGYKSSDLIVETQISDCIVDMKAGKFVSGSPDTRLAILTPKKLVIYSIILSQGSVEHGDHCDLEIVYEHLLPRFPASLTTGPFGGVRGRDFLCVQCLDGTLLFYEQETPTFSLVLRNRLLPEPIVYVSRNDIFVTPSSSWILECYRQVVPLCHSKYKSMAEFGSKDRSEESKNLEPDWSYNIGEAVLDIDAVILSSFEVGILILGEKSLYCLKDNCVTLKYSKRLEYKALCFQPYVIEPDGKLMVLVIADTNTLMIYEGTTLRWSAQLPFTPVAVTRAHFQLNTENSDSLISELSSRQLELFRVDHLDGVIVVLSEEGQLEACYLGSEPSLFIAPPLHRRGYDYVAAEDELMELRKLAKKNKASGNQLNDVTMDAELIISVTVSADLEPCPRGNQDDSKDDSEGRNLMCRITIELSTYMTLRDVQVCVDVSKPFVADKDRYVITNLCDRHILRVMIYPTMDLPAMSSDVRITASYETADRGSLRVLQKTVQLPLKMMLRACPPENTSTFTATIKCSEPLVAFSQLFPEFTGDVQRQNWNALGLQHLQTGSVVTIVSGATSNRYRVQSNDGLSMALVVQQLVNRLKDKATGNFTTAIAQNHIQLVQSQMEAHYHSRQKVDKIASEIGLLSTQLRNIERRMLRAVRERNTRSLTTTGLPFLLESTYRAIFALLDDLAIARAERERAGHGLRCIVRLLLLLLRLNVNDDKYAMLEAAIGFDPQLCDELDWEEIADVSLSAFLRSTSRKSMSHLDTKSATLTKMTSAKEFAKLKKRLVHAIERLDSCREADIVENEQLEAAGNHASS</sequence>
<dbReference type="Pfam" id="PF00060">
    <property type="entry name" value="Lig_chan"/>
    <property type="match status" value="1"/>
</dbReference>
<feature type="domain" description="Ionotropic glutamate receptor C-terminal" evidence="3">
    <location>
        <begin position="277"/>
        <end position="458"/>
    </location>
</feature>
<feature type="domain" description="PTHB1 platform" evidence="6">
    <location>
        <begin position="1150"/>
        <end position="1248"/>
    </location>
</feature>
<dbReference type="Pfam" id="PF23339">
    <property type="entry name" value="PTHB1_CtH"/>
    <property type="match status" value="1"/>
</dbReference>
<accession>A0A151X283</accession>
<evidence type="ECO:0000259" key="5">
    <source>
        <dbReference type="Pfam" id="PF14728"/>
    </source>
</evidence>
<evidence type="ECO:0000313" key="10">
    <source>
        <dbReference type="EMBL" id="KYQ54488.1"/>
    </source>
</evidence>
<dbReference type="PANTHER" id="PTHR20991">
    <property type="entry name" value="PARATHYROID HORMONE-RESPONSIVE B1 GENE"/>
    <property type="match status" value="1"/>
</dbReference>
<dbReference type="Pfam" id="PF14728">
    <property type="entry name" value="PTHB1_GAE"/>
    <property type="match status" value="1"/>
</dbReference>
<dbReference type="InterPro" id="IPR055364">
    <property type="entry name" value="PTHB1_CtH_dom"/>
</dbReference>
<evidence type="ECO:0000256" key="1">
    <source>
        <dbReference type="ARBA" id="ARBA00008685"/>
    </source>
</evidence>
<evidence type="ECO:0000259" key="6">
    <source>
        <dbReference type="Pfam" id="PF23337"/>
    </source>
</evidence>
<keyword evidence="11" id="KW-1185">Reference proteome</keyword>
<dbReference type="InterPro" id="IPR026511">
    <property type="entry name" value="PTHB1"/>
</dbReference>
<evidence type="ECO:0000259" key="4">
    <source>
        <dbReference type="Pfam" id="PF14727"/>
    </source>
</evidence>
<keyword evidence="2" id="KW-1133">Transmembrane helix</keyword>
<evidence type="ECO:0000259" key="9">
    <source>
        <dbReference type="Pfam" id="PF24576"/>
    </source>
</evidence>
<dbReference type="GO" id="GO:0016020">
    <property type="term" value="C:membrane"/>
    <property type="evidence" value="ECO:0007669"/>
    <property type="project" value="InterPro"/>
</dbReference>
<evidence type="ECO:0000313" key="11">
    <source>
        <dbReference type="Proteomes" id="UP000075809"/>
    </source>
</evidence>
<gene>
    <name evidence="10" type="ORF">ALC60_06635</name>
</gene>
<dbReference type="InterPro" id="IPR057074">
    <property type="entry name" value="IR75A_N"/>
</dbReference>
<feature type="transmembrane region" description="Helical" evidence="2">
    <location>
        <begin position="279"/>
        <end position="298"/>
    </location>
</feature>
<dbReference type="GO" id="GO:0015276">
    <property type="term" value="F:ligand-gated monoatomic ion channel activity"/>
    <property type="evidence" value="ECO:0007669"/>
    <property type="project" value="InterPro"/>
</dbReference>
<feature type="domain" description="PTHB1 N-terminal" evidence="4">
    <location>
        <begin position="594"/>
        <end position="986"/>
    </location>
</feature>
<dbReference type="InterPro" id="IPR001320">
    <property type="entry name" value="Iontro_rcpt_C"/>
</dbReference>
<dbReference type="Pfam" id="PF23338">
    <property type="entry name" value="PTHB1_hp"/>
    <property type="match status" value="1"/>
</dbReference>
<evidence type="ECO:0000256" key="2">
    <source>
        <dbReference type="SAM" id="Phobius"/>
    </source>
</evidence>
<dbReference type="InterPro" id="IPR055363">
    <property type="entry name" value="PTHB1_hp_dom"/>
</dbReference>
<dbReference type="InterPro" id="IPR028074">
    <property type="entry name" value="PHTB1_GAE_dom"/>
</dbReference>
<dbReference type="Pfam" id="PF24576">
    <property type="entry name" value="IR75A_N"/>
    <property type="match status" value="1"/>
</dbReference>
<comment type="similarity">
    <text evidence="1">Belongs to the glutamate-gated ion channel (TC 1.A.10.1) family.</text>
</comment>
<dbReference type="InterPro" id="IPR055362">
    <property type="entry name" value="PTHB1_pf_dom"/>
</dbReference>
<feature type="domain" description="PTHB1 hairpin" evidence="7">
    <location>
        <begin position="1257"/>
        <end position="1359"/>
    </location>
</feature>
<dbReference type="PANTHER" id="PTHR20991:SF0">
    <property type="entry name" value="PROTEIN PTHB1"/>
    <property type="match status" value="1"/>
</dbReference>
<feature type="transmembrane region" description="Helical" evidence="2">
    <location>
        <begin position="351"/>
        <end position="375"/>
    </location>
</feature>
<dbReference type="Pfam" id="PF14727">
    <property type="entry name" value="PHTB1_N"/>
    <property type="match status" value="1"/>
</dbReference>
<dbReference type="GO" id="GO:0060271">
    <property type="term" value="P:cilium assembly"/>
    <property type="evidence" value="ECO:0007669"/>
    <property type="project" value="TreeGrafter"/>
</dbReference>
<feature type="transmembrane region" description="Helical" evidence="2">
    <location>
        <begin position="539"/>
        <end position="562"/>
    </location>
</feature>
<proteinExistence type="inferred from homology"/>
<organism evidence="10 11">
    <name type="scientific">Mycetomoellerius zeteki</name>
    <dbReference type="NCBI Taxonomy" id="64791"/>
    <lineage>
        <taxon>Eukaryota</taxon>
        <taxon>Metazoa</taxon>
        <taxon>Ecdysozoa</taxon>
        <taxon>Arthropoda</taxon>
        <taxon>Hexapoda</taxon>
        <taxon>Insecta</taxon>
        <taxon>Pterygota</taxon>
        <taxon>Neoptera</taxon>
        <taxon>Endopterygota</taxon>
        <taxon>Hymenoptera</taxon>
        <taxon>Apocrita</taxon>
        <taxon>Aculeata</taxon>
        <taxon>Formicoidea</taxon>
        <taxon>Formicidae</taxon>
        <taxon>Myrmicinae</taxon>
        <taxon>Mycetomoellerius</taxon>
    </lineage>
</organism>
<reference evidence="10 11" key="1">
    <citation type="submission" date="2015-09" db="EMBL/GenBank/DDBJ databases">
        <title>Trachymyrmex zeteki WGS genome.</title>
        <authorList>
            <person name="Nygaard S."/>
            <person name="Hu H."/>
            <person name="Boomsma J."/>
            <person name="Zhang G."/>
        </authorList>
    </citation>
    <scope>NUCLEOTIDE SEQUENCE [LARGE SCALE GENOMIC DNA]</scope>
    <source>
        <strain evidence="10">Tzet28-1</strain>
        <tissue evidence="10">Whole body</tissue>
    </source>
</reference>
<dbReference type="SUPFAM" id="SSF53850">
    <property type="entry name" value="Periplasmic binding protein-like II"/>
    <property type="match status" value="1"/>
</dbReference>
<evidence type="ECO:0000259" key="8">
    <source>
        <dbReference type="Pfam" id="PF23339"/>
    </source>
</evidence>
<keyword evidence="2" id="KW-0472">Membrane</keyword>
<evidence type="ECO:0000259" key="7">
    <source>
        <dbReference type="Pfam" id="PF23338"/>
    </source>
</evidence>